<dbReference type="EMBL" id="LVWI01000051">
    <property type="protein sequence ID" value="OKP84696.1"/>
    <property type="molecule type" value="Genomic_DNA"/>
</dbReference>
<comment type="caution">
    <text evidence="2">The sequence shown here is derived from an EMBL/GenBank/DDBJ whole genome shotgun (WGS) entry which is preliminary data.</text>
</comment>
<evidence type="ECO:0000313" key="3">
    <source>
        <dbReference type="Proteomes" id="UP000186058"/>
    </source>
</evidence>
<organism evidence="2 3">
    <name type="scientific">Paenibacillus helianthi</name>
    <dbReference type="NCBI Taxonomy" id="1349432"/>
    <lineage>
        <taxon>Bacteria</taxon>
        <taxon>Bacillati</taxon>
        <taxon>Bacillota</taxon>
        <taxon>Bacilli</taxon>
        <taxon>Bacillales</taxon>
        <taxon>Paenibacillaceae</taxon>
        <taxon>Paenibacillus</taxon>
    </lineage>
</organism>
<evidence type="ECO:0000256" key="1">
    <source>
        <dbReference type="SAM" id="Coils"/>
    </source>
</evidence>
<keyword evidence="1" id="KW-0175">Coiled coil</keyword>
<sequence>MSAVHYELQYVNGQIEELESTFKTAEEARAHLKSSGLTEWIMAGGKHINPANVISIKVKEA</sequence>
<proteinExistence type="predicted"/>
<reference evidence="2 3" key="1">
    <citation type="submission" date="2016-03" db="EMBL/GenBank/DDBJ databases">
        <authorList>
            <person name="Sant'Anna F.H."/>
            <person name="Ambrosini A."/>
            <person name="Souza R."/>
            <person name="Bach E."/>
            <person name="Fernandes G."/>
            <person name="Balsanelli E."/>
            <person name="Baura V.A."/>
            <person name="Souza E.M."/>
            <person name="Passaglia L."/>
        </authorList>
    </citation>
    <scope>NUCLEOTIDE SEQUENCE [LARGE SCALE GENOMIC DNA]</scope>
    <source>
        <strain evidence="2 3">P26E</strain>
    </source>
</reference>
<accession>A0ABX3ENU2</accession>
<evidence type="ECO:0000313" key="2">
    <source>
        <dbReference type="EMBL" id="OKP84696.1"/>
    </source>
</evidence>
<name>A0ABX3ENU2_9BACL</name>
<dbReference type="RefSeq" id="WP_074084563.1">
    <property type="nucleotide sequence ID" value="NZ_LVWI01000051.1"/>
</dbReference>
<keyword evidence="3" id="KW-1185">Reference proteome</keyword>
<protein>
    <submittedName>
        <fullName evidence="2">Uncharacterized protein</fullName>
    </submittedName>
</protein>
<dbReference type="Proteomes" id="UP000186058">
    <property type="component" value="Unassembled WGS sequence"/>
</dbReference>
<gene>
    <name evidence="2" type="ORF">A3844_18885</name>
</gene>
<feature type="coiled-coil region" evidence="1">
    <location>
        <begin position="8"/>
        <end position="35"/>
    </location>
</feature>